<proteinExistence type="predicted"/>
<dbReference type="PANTHER" id="PTHR43289:SF6">
    <property type="entry name" value="SERINE_THREONINE-PROTEIN KINASE NEKL-3"/>
    <property type="match status" value="1"/>
</dbReference>
<feature type="compositionally biased region" description="Pro residues" evidence="9">
    <location>
        <begin position="1"/>
        <end position="20"/>
    </location>
</feature>
<dbReference type="PROSITE" id="PS00107">
    <property type="entry name" value="PROTEIN_KINASE_ATP"/>
    <property type="match status" value="1"/>
</dbReference>
<dbReference type="SUPFAM" id="SSF48452">
    <property type="entry name" value="TPR-like"/>
    <property type="match status" value="1"/>
</dbReference>
<dbReference type="FunFam" id="1.10.510.10:FF:000021">
    <property type="entry name" value="Serine/threonine protein kinase"/>
    <property type="match status" value="1"/>
</dbReference>
<dbReference type="InterPro" id="IPR019734">
    <property type="entry name" value="TPR_rpt"/>
</dbReference>
<evidence type="ECO:0000256" key="1">
    <source>
        <dbReference type="ARBA" id="ARBA00012513"/>
    </source>
</evidence>
<dbReference type="KEGG" id="agv:OJF2_39650"/>
<protein>
    <recommendedName>
        <fullName evidence="1">non-specific serine/threonine protein kinase</fullName>
        <ecNumber evidence="1">2.7.11.1</ecNumber>
    </recommendedName>
</protein>
<dbReference type="InterPro" id="IPR011990">
    <property type="entry name" value="TPR-like_helical_dom_sf"/>
</dbReference>
<feature type="region of interest" description="Disordered" evidence="9">
    <location>
        <begin position="1"/>
        <end position="66"/>
    </location>
</feature>
<evidence type="ECO:0000256" key="8">
    <source>
        <dbReference type="PROSITE-ProRule" id="PRU10141"/>
    </source>
</evidence>
<dbReference type="GO" id="GO:0004674">
    <property type="term" value="F:protein serine/threonine kinase activity"/>
    <property type="evidence" value="ECO:0007669"/>
    <property type="project" value="UniProtKB-KW"/>
</dbReference>
<dbReference type="OrthoDB" id="6111975at2"/>
<feature type="domain" description="Protein kinase" evidence="10">
    <location>
        <begin position="180"/>
        <end position="442"/>
    </location>
</feature>
<evidence type="ECO:0000256" key="7">
    <source>
        <dbReference type="PROSITE-ProRule" id="PRU00339"/>
    </source>
</evidence>
<gene>
    <name evidence="11" type="primary">prkC_35</name>
    <name evidence="11" type="ORF">OJF2_39650</name>
</gene>
<evidence type="ECO:0000256" key="2">
    <source>
        <dbReference type="ARBA" id="ARBA00022527"/>
    </source>
</evidence>
<keyword evidence="4 8" id="KW-0547">Nucleotide-binding</keyword>
<dbReference type="Pfam" id="PF00069">
    <property type="entry name" value="Pkinase"/>
    <property type="match status" value="1"/>
</dbReference>
<evidence type="ECO:0000259" key="10">
    <source>
        <dbReference type="PROSITE" id="PS50011"/>
    </source>
</evidence>
<dbReference type="PANTHER" id="PTHR43289">
    <property type="entry name" value="MITOGEN-ACTIVATED PROTEIN KINASE KINASE KINASE 20-RELATED"/>
    <property type="match status" value="1"/>
</dbReference>
<evidence type="ECO:0000256" key="4">
    <source>
        <dbReference type="ARBA" id="ARBA00022741"/>
    </source>
</evidence>
<dbReference type="Gene3D" id="1.25.40.10">
    <property type="entry name" value="Tetratricopeptide repeat domain"/>
    <property type="match status" value="3"/>
</dbReference>
<keyword evidence="2" id="KW-0723">Serine/threonine-protein kinase</keyword>
<keyword evidence="5 11" id="KW-0418">Kinase</keyword>
<feature type="compositionally biased region" description="Low complexity" evidence="9">
    <location>
        <begin position="52"/>
        <end position="63"/>
    </location>
</feature>
<dbReference type="InterPro" id="IPR011009">
    <property type="entry name" value="Kinase-like_dom_sf"/>
</dbReference>
<reference evidence="11 12" key="1">
    <citation type="submission" date="2019-08" db="EMBL/GenBank/DDBJ databases">
        <title>Deep-cultivation of Planctomycetes and their phenomic and genomic characterization uncovers novel biology.</title>
        <authorList>
            <person name="Wiegand S."/>
            <person name="Jogler M."/>
            <person name="Boedeker C."/>
            <person name="Pinto D."/>
            <person name="Vollmers J."/>
            <person name="Rivas-Marin E."/>
            <person name="Kohn T."/>
            <person name="Peeters S.H."/>
            <person name="Heuer A."/>
            <person name="Rast P."/>
            <person name="Oberbeckmann S."/>
            <person name="Bunk B."/>
            <person name="Jeske O."/>
            <person name="Meyerdierks A."/>
            <person name="Storesund J.E."/>
            <person name="Kallscheuer N."/>
            <person name="Luecker S."/>
            <person name="Lage O.M."/>
            <person name="Pohl T."/>
            <person name="Merkel B.J."/>
            <person name="Hornburger P."/>
            <person name="Mueller R.-W."/>
            <person name="Bruemmer F."/>
            <person name="Labrenz M."/>
            <person name="Spormann A.M."/>
            <person name="Op den Camp H."/>
            <person name="Overmann J."/>
            <person name="Amann R."/>
            <person name="Jetten M.S.M."/>
            <person name="Mascher T."/>
            <person name="Medema M.H."/>
            <person name="Devos D.P."/>
            <person name="Kaster A.-K."/>
            <person name="Ovreas L."/>
            <person name="Rohde M."/>
            <person name="Galperin M.Y."/>
            <person name="Jogler C."/>
        </authorList>
    </citation>
    <scope>NUCLEOTIDE SEQUENCE [LARGE SCALE GENOMIC DNA]</scope>
    <source>
        <strain evidence="11 12">OJF2</strain>
    </source>
</reference>
<dbReference type="SUPFAM" id="SSF56112">
    <property type="entry name" value="Protein kinase-like (PK-like)"/>
    <property type="match status" value="1"/>
</dbReference>
<dbReference type="Proteomes" id="UP000324233">
    <property type="component" value="Chromosome"/>
</dbReference>
<evidence type="ECO:0000313" key="11">
    <source>
        <dbReference type="EMBL" id="QEH35413.1"/>
    </source>
</evidence>
<dbReference type="EMBL" id="CP042997">
    <property type="protein sequence ID" value="QEH35413.1"/>
    <property type="molecule type" value="Genomic_DNA"/>
</dbReference>
<keyword evidence="6 8" id="KW-0067">ATP-binding</keyword>
<name>A0A5B9W475_9BACT</name>
<accession>A0A5B9W475</accession>
<dbReference type="SMART" id="SM00220">
    <property type="entry name" value="S_TKc"/>
    <property type="match status" value="1"/>
</dbReference>
<evidence type="ECO:0000256" key="5">
    <source>
        <dbReference type="ARBA" id="ARBA00022777"/>
    </source>
</evidence>
<dbReference type="InterPro" id="IPR008271">
    <property type="entry name" value="Ser/Thr_kinase_AS"/>
</dbReference>
<dbReference type="GO" id="GO:0005524">
    <property type="term" value="F:ATP binding"/>
    <property type="evidence" value="ECO:0007669"/>
    <property type="project" value="UniProtKB-UniRule"/>
</dbReference>
<dbReference type="CDD" id="cd14014">
    <property type="entry name" value="STKc_PknB_like"/>
    <property type="match status" value="1"/>
</dbReference>
<keyword evidence="7" id="KW-0802">TPR repeat</keyword>
<dbReference type="PROSITE" id="PS00108">
    <property type="entry name" value="PROTEIN_KINASE_ST"/>
    <property type="match status" value="1"/>
</dbReference>
<keyword evidence="3 11" id="KW-0808">Transferase</keyword>
<sequence>MATPEDPPGSPPPEAPPNPDPAGQGRGPGGPGRADREPSAGPPPRGEGGAGDPPSSSAGEGASRNPFGGAAWNLTLLLDAQSVDWQRGVRAPVEAYLRRGEDEPGDGELILNLVYHEVLLRRRINGEEPTLEEYAARFPHLADELREQFALDAALPFEETETSGLPPAGVPPAPADVPGYEIFEVLGRGGTGVVYRARQRSLNRPVALKMILDGSHSGARQAGRFRAEAEAIARLQHPGIVQIHEVGEHEGRPFLALEYVPGGTLDRALGGTPLPADRAAALAEPLALAVEHAHGRGVVHRDLKPANVLLTAAGEPKIADFGLARIVAGDSNQTDSGAMVGTPSYMAPEQVDGGPGRVGPAADIYALGAILYEALTGRPPFRGESPVETLLQVRGADVVPPRRLRPDLPRDLETICLKCLEKDPRRRYATARALADDLRAFRDGRPIVARPVPAWERAWLWARRQRGAAAGLALGALALLALLAGGVVHNLVLSRLNAKLERTNRELIDARAGAEENARDALAAISQLLVRVADERLAGVPEAEPVRRELLRDAIDRLGPLQRRSPSDPGARLEMGRAHLGIAAIHAALGEYARSREQFREAIGILEGLLAGHGASAPIRDEVARAHLGLADLLPPAEGRPHFLRAVELWEPAAESDPAARGRLAAAYLSVASSKDGFGIAPGASYCEKAVAMLEGLFRDAPEAYRSDLARAHHNLGLAEGRAGRVAGAIEHYRRAEGLWRAIPADRRPDVDQEALATCQNALGLALQARPGATEADLKEAEGLLREAVGSDRELVRRHPRLVKPRIGLAQAWSNLGSFYWFARRWREAEEAYASALRAAEEAARDFPENRGLQVLLAHGHGDLADARSKLGRIDEARAGFGRALAIVEPIVAASPGDSGAQKCLGVVLLNEANTVAAVSGSAAALPSRERSVRALEAAHRLAPGDGEAAYILRGSRSNLAGTLAALGRHDEALVQFDALIRDADEAARPPLMLQRALLLARAGRHAEALAAARPLADRPGPDGESSYNLACAFGLIAASAGKDPSLPSPRKDDVVAECRRRALSLLDRAAADDKFPRKELLDLLANDADLDAIRATPEFAALRKRLGP</sequence>
<dbReference type="InterPro" id="IPR017441">
    <property type="entry name" value="Protein_kinase_ATP_BS"/>
</dbReference>
<evidence type="ECO:0000313" key="12">
    <source>
        <dbReference type="Proteomes" id="UP000324233"/>
    </source>
</evidence>
<keyword evidence="12" id="KW-1185">Reference proteome</keyword>
<feature type="binding site" evidence="8">
    <location>
        <position position="209"/>
    </location>
    <ligand>
        <name>ATP</name>
        <dbReference type="ChEBI" id="CHEBI:30616"/>
    </ligand>
</feature>
<dbReference type="PROSITE" id="PS50005">
    <property type="entry name" value="TPR"/>
    <property type="match status" value="1"/>
</dbReference>
<evidence type="ECO:0000256" key="9">
    <source>
        <dbReference type="SAM" id="MobiDB-lite"/>
    </source>
</evidence>
<evidence type="ECO:0000256" key="3">
    <source>
        <dbReference type="ARBA" id="ARBA00022679"/>
    </source>
</evidence>
<organism evidence="11 12">
    <name type="scientific">Aquisphaera giovannonii</name>
    <dbReference type="NCBI Taxonomy" id="406548"/>
    <lineage>
        <taxon>Bacteria</taxon>
        <taxon>Pseudomonadati</taxon>
        <taxon>Planctomycetota</taxon>
        <taxon>Planctomycetia</taxon>
        <taxon>Isosphaerales</taxon>
        <taxon>Isosphaeraceae</taxon>
        <taxon>Aquisphaera</taxon>
    </lineage>
</organism>
<dbReference type="EC" id="2.7.11.1" evidence="1"/>
<feature type="repeat" description="TPR" evidence="7">
    <location>
        <begin position="810"/>
        <end position="843"/>
    </location>
</feature>
<dbReference type="InterPro" id="IPR000719">
    <property type="entry name" value="Prot_kinase_dom"/>
</dbReference>
<evidence type="ECO:0000256" key="6">
    <source>
        <dbReference type="ARBA" id="ARBA00022840"/>
    </source>
</evidence>
<dbReference type="Gene3D" id="1.10.510.10">
    <property type="entry name" value="Transferase(Phosphotransferase) domain 1"/>
    <property type="match status" value="1"/>
</dbReference>
<dbReference type="SMART" id="SM00028">
    <property type="entry name" value="TPR"/>
    <property type="match status" value="4"/>
</dbReference>
<dbReference type="PROSITE" id="PS50011">
    <property type="entry name" value="PROTEIN_KINASE_DOM"/>
    <property type="match status" value="1"/>
</dbReference>
<dbReference type="Gene3D" id="3.30.200.20">
    <property type="entry name" value="Phosphorylase Kinase, domain 1"/>
    <property type="match status" value="1"/>
</dbReference>
<dbReference type="AlphaFoldDB" id="A0A5B9W475"/>
<dbReference type="RefSeq" id="WP_148595220.1">
    <property type="nucleotide sequence ID" value="NZ_CP042997.1"/>
</dbReference>